<evidence type="ECO:0000256" key="1">
    <source>
        <dbReference type="SAM" id="MobiDB-lite"/>
    </source>
</evidence>
<dbReference type="Proteomes" id="UP000050795">
    <property type="component" value="Unassembled WGS sequence"/>
</dbReference>
<proteinExistence type="predicted"/>
<protein>
    <submittedName>
        <fullName evidence="3">Uncharacterized protein</fullName>
    </submittedName>
</protein>
<reference evidence="3" key="2">
    <citation type="submission" date="2023-11" db="UniProtKB">
        <authorList>
            <consortium name="WormBaseParasite"/>
        </authorList>
    </citation>
    <scope>IDENTIFICATION</scope>
</reference>
<reference evidence="2" key="1">
    <citation type="submission" date="2022-06" db="EMBL/GenBank/DDBJ databases">
        <authorList>
            <person name="Berger JAMES D."/>
            <person name="Berger JAMES D."/>
        </authorList>
    </citation>
    <scope>NUCLEOTIDE SEQUENCE [LARGE SCALE GENOMIC DNA]</scope>
</reference>
<evidence type="ECO:0000313" key="2">
    <source>
        <dbReference type="Proteomes" id="UP000050795"/>
    </source>
</evidence>
<evidence type="ECO:0000313" key="3">
    <source>
        <dbReference type="WBParaSite" id="TREG1_31120.1"/>
    </source>
</evidence>
<organism evidence="2 3">
    <name type="scientific">Trichobilharzia regenti</name>
    <name type="common">Nasal bird schistosome</name>
    <dbReference type="NCBI Taxonomy" id="157069"/>
    <lineage>
        <taxon>Eukaryota</taxon>
        <taxon>Metazoa</taxon>
        <taxon>Spiralia</taxon>
        <taxon>Lophotrochozoa</taxon>
        <taxon>Platyhelminthes</taxon>
        <taxon>Trematoda</taxon>
        <taxon>Digenea</taxon>
        <taxon>Strigeidida</taxon>
        <taxon>Schistosomatoidea</taxon>
        <taxon>Schistosomatidae</taxon>
        <taxon>Trichobilharzia</taxon>
    </lineage>
</organism>
<keyword evidence="2" id="KW-1185">Reference proteome</keyword>
<dbReference type="WBParaSite" id="TREG1_31120.1">
    <property type="protein sequence ID" value="TREG1_31120.1"/>
    <property type="gene ID" value="TREG1_31120"/>
</dbReference>
<sequence length="147" mass="16583">MLDLLKKVFPRLPGAHYESLSYFINHIHRFIVYRSYKLFIAGTLFKHALIELIIKHCAYLLPPSGRWYTTPRPNELIDGVMHSPSHCHSQIITTTTTTSSMTSMTPPTTTTTPATATSFPVSPPSISTSYKNGVFYDVLHQQILVQC</sequence>
<accession>A0AA85JNR3</accession>
<feature type="region of interest" description="Disordered" evidence="1">
    <location>
        <begin position="98"/>
        <end position="117"/>
    </location>
</feature>
<dbReference type="AlphaFoldDB" id="A0AA85JNR3"/>
<name>A0AA85JNR3_TRIRE</name>